<protein>
    <recommendedName>
        <fullName evidence="4">Transmembrane protein</fullName>
    </recommendedName>
</protein>
<gene>
    <name evidence="2" type="ORF">SAMN06295970_106149</name>
</gene>
<evidence type="ECO:0000313" key="2">
    <source>
        <dbReference type="EMBL" id="SMP59777.1"/>
    </source>
</evidence>
<proteinExistence type="predicted"/>
<dbReference type="Proteomes" id="UP001158049">
    <property type="component" value="Unassembled WGS sequence"/>
</dbReference>
<organism evidence="2 3">
    <name type="scientific">Noviherbaspirillum suwonense</name>
    <dbReference type="NCBI Taxonomy" id="1224511"/>
    <lineage>
        <taxon>Bacteria</taxon>
        <taxon>Pseudomonadati</taxon>
        <taxon>Pseudomonadota</taxon>
        <taxon>Betaproteobacteria</taxon>
        <taxon>Burkholderiales</taxon>
        <taxon>Oxalobacteraceae</taxon>
        <taxon>Noviherbaspirillum</taxon>
    </lineage>
</organism>
<keyword evidence="1" id="KW-1133">Transmembrane helix</keyword>
<evidence type="ECO:0000313" key="3">
    <source>
        <dbReference type="Proteomes" id="UP001158049"/>
    </source>
</evidence>
<keyword evidence="3" id="KW-1185">Reference proteome</keyword>
<dbReference type="RefSeq" id="WP_283442254.1">
    <property type="nucleotide sequence ID" value="NZ_FXUL01000006.1"/>
</dbReference>
<keyword evidence="1" id="KW-0812">Transmembrane</keyword>
<comment type="caution">
    <text evidence="2">The sequence shown here is derived from an EMBL/GenBank/DDBJ whole genome shotgun (WGS) entry which is preliminary data.</text>
</comment>
<keyword evidence="1" id="KW-0472">Membrane</keyword>
<name>A0ABY1Q5M5_9BURK</name>
<evidence type="ECO:0000256" key="1">
    <source>
        <dbReference type="SAM" id="Phobius"/>
    </source>
</evidence>
<sequence length="79" mass="8895">MRRIAMVILWPSFLVAALAEGFFFSLLDPNDIQLGGMHLPLQPLAAYTLGFLMFWLFCALACMLSYYLANVPADREPPL</sequence>
<dbReference type="EMBL" id="FXUL01000006">
    <property type="protein sequence ID" value="SMP59777.1"/>
    <property type="molecule type" value="Genomic_DNA"/>
</dbReference>
<feature type="transmembrane region" description="Helical" evidence="1">
    <location>
        <begin position="43"/>
        <end position="69"/>
    </location>
</feature>
<accession>A0ABY1Q5M5</accession>
<reference evidence="2 3" key="1">
    <citation type="submission" date="2017-05" db="EMBL/GenBank/DDBJ databases">
        <authorList>
            <person name="Varghese N."/>
            <person name="Submissions S."/>
        </authorList>
    </citation>
    <scope>NUCLEOTIDE SEQUENCE [LARGE SCALE GENOMIC DNA]</scope>
    <source>
        <strain evidence="2 3">DSM 26001</strain>
    </source>
</reference>
<evidence type="ECO:0008006" key="4">
    <source>
        <dbReference type="Google" id="ProtNLM"/>
    </source>
</evidence>